<dbReference type="SUPFAM" id="SSF56935">
    <property type="entry name" value="Porins"/>
    <property type="match status" value="1"/>
</dbReference>
<dbReference type="EMBL" id="SUYC01000008">
    <property type="protein sequence ID" value="MBE6270929.1"/>
    <property type="molecule type" value="Genomic_DNA"/>
</dbReference>
<evidence type="ECO:0000313" key="2">
    <source>
        <dbReference type="Proteomes" id="UP000806522"/>
    </source>
</evidence>
<dbReference type="AlphaFoldDB" id="A0A9D5P191"/>
<reference evidence="1" key="1">
    <citation type="submission" date="2019-04" db="EMBL/GenBank/DDBJ databases">
        <title>Evolution of Biomass-Degrading Anaerobic Consortia Revealed by Metagenomics.</title>
        <authorList>
            <person name="Peng X."/>
        </authorList>
    </citation>
    <scope>NUCLEOTIDE SEQUENCE</scope>
    <source>
        <strain evidence="1">SIG140</strain>
    </source>
</reference>
<sequence length="513" mass="58385">MTHAEGGQPIIEMKADRTMIYPQRMELTGEESLMDVLQMVPELLIAGYEDVISNYNLRIDNCAMNGDTRLILSQMKAKDISRIQICDNTGVAKGTIGMGRVLDINMKMPETLKGFVEGQGHLGKDMDGLGTANALYGSKHTDLYANTSYRHQHGDEAYLTLHMTNRFDDRNKLLSYFTQQYLDHPSGMSHKVMGRARYFHTFNTQGTELLIVGGYQYASDPASSSKLPLCNVELNTPLFTKRLSMMLGAEGDFLMTKQKDTGRSWDVFNNDIYWQFTYALPQWRFTVGNRVQIYNYKLKEAGTTQKYTDTRNNANACIIYVPDGRNQIQLGYYRKYYNPSHFSLFTNANPLSDEEWAATKRQLVERTISQMKLAYAYSSPKLTVQTVASYYVVEDSENFTELGVSAYWKTGWLSLSGGSNLYIAKSGTFASVRFSPIVYLPDAWQMGMQMVLYTKQSPIRQATGQPVYGCLSVNKQFGQRWSLGVDWHDMFDAICHDVAVNRHAANIKLQYRF</sequence>
<organism evidence="1 2">
    <name type="scientific">Xylanibacter ruminicola</name>
    <name type="common">Prevotella ruminicola</name>
    <dbReference type="NCBI Taxonomy" id="839"/>
    <lineage>
        <taxon>Bacteria</taxon>
        <taxon>Pseudomonadati</taxon>
        <taxon>Bacteroidota</taxon>
        <taxon>Bacteroidia</taxon>
        <taxon>Bacteroidales</taxon>
        <taxon>Prevotellaceae</taxon>
        <taxon>Xylanibacter</taxon>
    </lineage>
</organism>
<name>A0A9D5P191_XYLRU</name>
<dbReference type="Proteomes" id="UP000806522">
    <property type="component" value="Unassembled WGS sequence"/>
</dbReference>
<evidence type="ECO:0000313" key="1">
    <source>
        <dbReference type="EMBL" id="MBE6270929.1"/>
    </source>
</evidence>
<comment type="caution">
    <text evidence="1">The sequence shown here is derived from an EMBL/GenBank/DDBJ whole genome shotgun (WGS) entry which is preliminary data.</text>
</comment>
<accession>A0A9D5P191</accession>
<gene>
    <name evidence="1" type="ORF">E7101_08260</name>
</gene>
<proteinExistence type="predicted"/>
<protein>
    <submittedName>
        <fullName evidence="1">Uncharacterized protein</fullName>
    </submittedName>
</protein>